<keyword evidence="6" id="KW-1185">Reference proteome</keyword>
<dbReference type="RefSeq" id="WP_133701977.1">
    <property type="nucleotide sequence ID" value="NZ_SNXS01000004.1"/>
</dbReference>
<sequence length="567" mass="63126">MTRLNLFDPRSVPLSRRGSWLCVSWIPEDAAFWLRNLRGGDEHTDLGRLFKLLPIDGEGREVHGTWSLRPDSLSFHSEAGELHLAFADADTLALQGRGLSLRLTLQSKRYDYAQRLSEESIHVSCASQDLSARVALNGGALQLDAPWQGQRAEHIALDLRPDAAGVVAASIHLYRVMPARSDVALFETARADAAADFEVWLGQTLAVDEGLQPLRQLAAYITWSCIVPAEGRLHYPAMYMSKNWMTNIWSWDHCFNARALAAQQPELAWQQMAVLFELQHESGRLPDFANDLQAYWRFTKPPVHGWTVAQLRSQAPWSPERSAQMHDWLAAQARSWLATAPANGLPAYDHGNDAGWDNATVFLQGTPLQSPDLSSFLILQLEELAALAEGLSRPEQARDWRNQADALFERLMAQLWTGERFVARLADGAVVNDGDSLIAYTPLLLGSRLPAAISEQLLAELFETGRFLSPHGLATESQRSPHYRADGYWRGPIWAPTTMLFVDAMDRCGRRDLGDELARRFTAMCAASGLAENFDAQSGAPLRDPAFTWTSSVALLLGHRLLKKNTV</sequence>
<protein>
    <submittedName>
        <fullName evidence="5">Trehalase</fullName>
    </submittedName>
</protein>
<name>A0A4V3CT77_9BURK</name>
<feature type="domain" description="Mannosylglycerate hydrolase MGH1-like glycoside hydrolase" evidence="4">
    <location>
        <begin position="247"/>
        <end position="550"/>
    </location>
</feature>
<dbReference type="InParanoid" id="A0A4V3CT77"/>
<comment type="similarity">
    <text evidence="1">Belongs to the glycosyl hydrolase 63 family.</text>
</comment>
<evidence type="ECO:0000259" key="4">
    <source>
        <dbReference type="Pfam" id="PF22422"/>
    </source>
</evidence>
<dbReference type="PANTHER" id="PTHR10412">
    <property type="entry name" value="MANNOSYL-OLIGOSACCHARIDE GLUCOSIDASE"/>
    <property type="match status" value="1"/>
</dbReference>
<accession>A0A4V3CT77</accession>
<dbReference type="GO" id="GO:0004573">
    <property type="term" value="F:Glc3Man9GlcNAc2 oligosaccharide glucosidase activity"/>
    <property type="evidence" value="ECO:0007669"/>
    <property type="project" value="InterPro"/>
</dbReference>
<comment type="caution">
    <text evidence="5">The sequence shown here is derived from an EMBL/GenBank/DDBJ whole genome shotgun (WGS) entry which is preliminary data.</text>
</comment>
<dbReference type="Pfam" id="PF22422">
    <property type="entry name" value="MGH1-like_GH"/>
    <property type="match status" value="1"/>
</dbReference>
<reference evidence="5 6" key="1">
    <citation type="submission" date="2019-03" db="EMBL/GenBank/DDBJ databases">
        <title>Genomic Encyclopedia of Type Strains, Phase IV (KMG-IV): sequencing the most valuable type-strain genomes for metagenomic binning, comparative biology and taxonomic classification.</title>
        <authorList>
            <person name="Goeker M."/>
        </authorList>
    </citation>
    <scope>NUCLEOTIDE SEQUENCE [LARGE SCALE GENOMIC DNA]</scope>
    <source>
        <strain evidence="5 6">DSM 16998</strain>
    </source>
</reference>
<dbReference type="InterPro" id="IPR012341">
    <property type="entry name" value="6hp_glycosidase-like_sf"/>
</dbReference>
<dbReference type="GO" id="GO:0009311">
    <property type="term" value="P:oligosaccharide metabolic process"/>
    <property type="evidence" value="ECO:0007669"/>
    <property type="project" value="InterPro"/>
</dbReference>
<dbReference type="InterPro" id="IPR054491">
    <property type="entry name" value="MGH1-like_GH"/>
</dbReference>
<keyword evidence="3" id="KW-0326">Glycosidase</keyword>
<dbReference type="SUPFAM" id="SSF48208">
    <property type="entry name" value="Six-hairpin glycosidases"/>
    <property type="match status" value="1"/>
</dbReference>
<dbReference type="PANTHER" id="PTHR10412:SF11">
    <property type="entry name" value="MANNOSYL-OLIGOSACCHARIDE GLUCOSIDASE"/>
    <property type="match status" value="1"/>
</dbReference>
<evidence type="ECO:0000256" key="3">
    <source>
        <dbReference type="ARBA" id="ARBA00023295"/>
    </source>
</evidence>
<proteinExistence type="inferred from homology"/>
<dbReference type="OrthoDB" id="9798687at2"/>
<dbReference type="InterPro" id="IPR008928">
    <property type="entry name" value="6-hairpin_glycosidase_sf"/>
</dbReference>
<dbReference type="InterPro" id="IPR004888">
    <property type="entry name" value="Glycoside_hydrolase_63"/>
</dbReference>
<dbReference type="Gene3D" id="1.50.10.10">
    <property type="match status" value="1"/>
</dbReference>
<evidence type="ECO:0000256" key="1">
    <source>
        <dbReference type="ARBA" id="ARBA00010833"/>
    </source>
</evidence>
<organism evidence="5 6">
    <name type="scientific">Roseateles toxinivorans</name>
    <dbReference type="NCBI Taxonomy" id="270368"/>
    <lineage>
        <taxon>Bacteria</taxon>
        <taxon>Pseudomonadati</taxon>
        <taxon>Pseudomonadota</taxon>
        <taxon>Betaproteobacteria</taxon>
        <taxon>Burkholderiales</taxon>
        <taxon>Sphaerotilaceae</taxon>
        <taxon>Roseateles</taxon>
    </lineage>
</organism>
<keyword evidence="2" id="KW-0378">Hydrolase</keyword>
<gene>
    <name evidence="5" type="ORF">DES47_104433</name>
</gene>
<dbReference type="Proteomes" id="UP000295361">
    <property type="component" value="Unassembled WGS sequence"/>
</dbReference>
<dbReference type="AlphaFoldDB" id="A0A4V3CT77"/>
<evidence type="ECO:0000313" key="6">
    <source>
        <dbReference type="Proteomes" id="UP000295361"/>
    </source>
</evidence>
<evidence type="ECO:0000256" key="2">
    <source>
        <dbReference type="ARBA" id="ARBA00022801"/>
    </source>
</evidence>
<dbReference type="EMBL" id="SNXS01000004">
    <property type="protein sequence ID" value="TDP64144.1"/>
    <property type="molecule type" value="Genomic_DNA"/>
</dbReference>
<dbReference type="GO" id="GO:0006487">
    <property type="term" value="P:protein N-linked glycosylation"/>
    <property type="evidence" value="ECO:0007669"/>
    <property type="project" value="TreeGrafter"/>
</dbReference>
<evidence type="ECO:0000313" key="5">
    <source>
        <dbReference type="EMBL" id="TDP64144.1"/>
    </source>
</evidence>